<dbReference type="Gene3D" id="1.20.120.330">
    <property type="entry name" value="Nucleotidyltransferases domain 2"/>
    <property type="match status" value="1"/>
</dbReference>
<dbReference type="RefSeq" id="WP_042062596.1">
    <property type="nucleotide sequence ID" value="NZ_BAND01000317.1"/>
</dbReference>
<reference evidence="1 2" key="2">
    <citation type="journal article" date="2014" name="FEMS Microbiol. Lett.">
        <title>Draft genomic DNA sequence of the facultatively methylotrophic bacterium Acidomonas methanolica type strain MB58.</title>
        <authorList>
            <person name="Higashiura N."/>
            <person name="Hadano H."/>
            <person name="Hirakawa H."/>
            <person name="Matsutani M."/>
            <person name="Takabe S."/>
            <person name="Matsushita K."/>
            <person name="Azuma Y."/>
        </authorList>
    </citation>
    <scope>NUCLEOTIDE SEQUENCE [LARGE SCALE GENOMIC DNA]</scope>
    <source>
        <strain evidence="1 2">MB58</strain>
    </source>
</reference>
<reference evidence="2" key="1">
    <citation type="journal article" date="2014" name="FEMS Microbiol. Lett.">
        <title>Draft Genomic DNA Sequence of the Facultatively Methylotrophic Bacterium Acidomonas methanolica type strain MB58.</title>
        <authorList>
            <person name="Higashiura N."/>
            <person name="Hadano H."/>
            <person name="Hirakawa H."/>
            <person name="Matsutani M."/>
            <person name="Takabe S."/>
            <person name="Matsushita K."/>
            <person name="Azuma Y."/>
        </authorList>
    </citation>
    <scope>NUCLEOTIDE SEQUENCE [LARGE SCALE GENOMIC DNA]</scope>
    <source>
        <strain evidence="2">MB58</strain>
    </source>
</reference>
<sequence length="134" mass="15530">MTLYLTPLERALDRLKEGWVRHVAHPDDEQLRDGLIQRFEFTYELSHKTLKRFLEASAASPEEYDRMGFPDLIRSANEAGLLKSAWPQWSVFRKMRNMTSHTYNEASAKQVVATIPDFIDETAFLLAVLKDRTA</sequence>
<dbReference type="NCBIfam" id="TIGR01987">
    <property type="entry name" value="HI0074"/>
    <property type="match status" value="1"/>
</dbReference>
<dbReference type="SUPFAM" id="SSF81593">
    <property type="entry name" value="Nucleotidyltransferase substrate binding subunit/domain"/>
    <property type="match status" value="1"/>
</dbReference>
<dbReference type="EMBL" id="BAND01000317">
    <property type="protein sequence ID" value="GAJ30792.1"/>
    <property type="molecule type" value="Genomic_DNA"/>
</dbReference>
<name>A0A023D9G7_ACIMT</name>
<protein>
    <submittedName>
        <fullName evidence="1">Nucleotidyltransferase</fullName>
    </submittedName>
</protein>
<dbReference type="AlphaFoldDB" id="A0A023D9G7"/>
<proteinExistence type="predicted"/>
<evidence type="ECO:0000313" key="1">
    <source>
        <dbReference type="EMBL" id="GAJ30792.1"/>
    </source>
</evidence>
<dbReference type="Proteomes" id="UP000019760">
    <property type="component" value="Unassembled WGS sequence"/>
</dbReference>
<dbReference type="InterPro" id="IPR010235">
    <property type="entry name" value="HepT"/>
</dbReference>
<evidence type="ECO:0000313" key="2">
    <source>
        <dbReference type="Proteomes" id="UP000019760"/>
    </source>
</evidence>
<dbReference type="OrthoDB" id="9810452at2"/>
<keyword evidence="1" id="KW-0808">Transferase</keyword>
<comment type="caution">
    <text evidence="1">The sequence shown here is derived from an EMBL/GenBank/DDBJ whole genome shotgun (WGS) entry which is preliminary data.</text>
</comment>
<accession>A0A023D9G7</accession>
<dbReference type="GO" id="GO:0016740">
    <property type="term" value="F:transferase activity"/>
    <property type="evidence" value="ECO:0007669"/>
    <property type="project" value="UniProtKB-KW"/>
</dbReference>
<gene>
    <name evidence="1" type="ORF">Amme_376_004</name>
</gene>
<dbReference type="Pfam" id="PF08780">
    <property type="entry name" value="NTase_sub_bind"/>
    <property type="match status" value="1"/>
</dbReference>
<keyword evidence="2" id="KW-1185">Reference proteome</keyword>
<organism evidence="1 2">
    <name type="scientific">Acidomonas methanolica NBRC 104435</name>
    <dbReference type="NCBI Taxonomy" id="1231351"/>
    <lineage>
        <taxon>Bacteria</taxon>
        <taxon>Pseudomonadati</taxon>
        <taxon>Pseudomonadota</taxon>
        <taxon>Alphaproteobacteria</taxon>
        <taxon>Acetobacterales</taxon>
        <taxon>Acetobacteraceae</taxon>
        <taxon>Acidomonas</taxon>
    </lineage>
</organism>